<evidence type="ECO:0000313" key="15">
    <source>
        <dbReference type="Proteomes" id="UP001152797"/>
    </source>
</evidence>
<dbReference type="SMART" id="SM01411">
    <property type="entry name" value="Ephrin_rec_like"/>
    <property type="match status" value="2"/>
</dbReference>
<evidence type="ECO:0000259" key="11">
    <source>
        <dbReference type="Pfam" id="PF07699"/>
    </source>
</evidence>
<feature type="compositionally biased region" description="Polar residues" evidence="9">
    <location>
        <begin position="1993"/>
        <end position="2002"/>
    </location>
</feature>
<feature type="domain" description="Tyrosine-protein kinase ephrin type A/B receptor-like" evidence="11">
    <location>
        <begin position="560"/>
        <end position="599"/>
    </location>
</feature>
<dbReference type="PANTHER" id="PTHR10519:SF20">
    <property type="entry name" value="G-PROTEIN COUPLED RECEPTOR 156-RELATED"/>
    <property type="match status" value="1"/>
</dbReference>
<dbReference type="InterPro" id="IPR009030">
    <property type="entry name" value="Growth_fac_rcpt_cys_sf"/>
</dbReference>
<keyword evidence="4" id="KW-0297">G-protein coupled receptor</keyword>
<dbReference type="InterPro" id="IPR011641">
    <property type="entry name" value="Tyr-kin_ephrin_A/B_rcpt-like"/>
</dbReference>
<feature type="compositionally biased region" description="Polar residues" evidence="9">
    <location>
        <begin position="1799"/>
        <end position="1821"/>
    </location>
</feature>
<evidence type="ECO:0000313" key="14">
    <source>
        <dbReference type="EMBL" id="CAL4774970.1"/>
    </source>
</evidence>
<evidence type="ECO:0000256" key="5">
    <source>
        <dbReference type="ARBA" id="ARBA00023136"/>
    </source>
</evidence>
<keyword evidence="8" id="KW-0807">Transducer</keyword>
<proteinExistence type="predicted"/>
<dbReference type="GO" id="GO:0007214">
    <property type="term" value="P:gamma-aminobutyric acid signaling pathway"/>
    <property type="evidence" value="ECO:0007669"/>
    <property type="project" value="TreeGrafter"/>
</dbReference>
<dbReference type="GO" id="GO:0038039">
    <property type="term" value="C:G protein-coupled receptor heterodimeric complex"/>
    <property type="evidence" value="ECO:0007669"/>
    <property type="project" value="TreeGrafter"/>
</dbReference>
<dbReference type="Pfam" id="PF01094">
    <property type="entry name" value="ANF_receptor"/>
    <property type="match status" value="1"/>
</dbReference>
<keyword evidence="2" id="KW-0812">Transmembrane</keyword>
<protein>
    <submittedName>
        <fullName evidence="14">Gamma-aminobutyric acid type B receptor subunit 2 (GABA-B receptor 2) (GABA-B-R2) (GABA-BR2) (GABABR2) (Gb2) (G-protein coupled receptor 51) (HG20)</fullName>
    </submittedName>
</protein>
<name>A0A9P1CAM9_9DINO</name>
<feature type="domain" description="Tyrosine-protein kinase ephrin type A/B receptor-like" evidence="11">
    <location>
        <begin position="610"/>
        <end position="658"/>
    </location>
</feature>
<keyword evidence="5" id="KW-0472">Membrane</keyword>
<feature type="compositionally biased region" description="Basic and acidic residues" evidence="9">
    <location>
        <begin position="1855"/>
        <end position="1869"/>
    </location>
</feature>
<comment type="caution">
    <text evidence="13">The sequence shown here is derived from an EMBL/GenBank/DDBJ whole genome shotgun (WGS) entry which is preliminary data.</text>
</comment>
<comment type="subcellular location">
    <subcellularLocation>
        <location evidence="1">Membrane</location>
        <topology evidence="1">Multi-pass membrane protein</topology>
    </subcellularLocation>
</comment>
<dbReference type="Proteomes" id="UP001152797">
    <property type="component" value="Unassembled WGS sequence"/>
</dbReference>
<dbReference type="InterPro" id="IPR029095">
    <property type="entry name" value="NarX-like_N"/>
</dbReference>
<evidence type="ECO:0000256" key="2">
    <source>
        <dbReference type="ARBA" id="ARBA00022692"/>
    </source>
</evidence>
<dbReference type="Pfam" id="PF13675">
    <property type="entry name" value="PilJ"/>
    <property type="match status" value="1"/>
</dbReference>
<dbReference type="SUPFAM" id="SSF53822">
    <property type="entry name" value="Periplasmic binding protein-like I"/>
    <property type="match status" value="1"/>
</dbReference>
<feature type="region of interest" description="Disordered" evidence="9">
    <location>
        <begin position="1683"/>
        <end position="1752"/>
    </location>
</feature>
<reference evidence="14 15" key="2">
    <citation type="submission" date="2024-05" db="EMBL/GenBank/DDBJ databases">
        <authorList>
            <person name="Chen Y."/>
            <person name="Shah S."/>
            <person name="Dougan E. K."/>
            <person name="Thang M."/>
            <person name="Chan C."/>
        </authorList>
    </citation>
    <scope>NUCLEOTIDE SEQUENCE [LARGE SCALE GENOMIC DNA]</scope>
</reference>
<feature type="region of interest" description="Disordered" evidence="9">
    <location>
        <begin position="1989"/>
        <end position="2014"/>
    </location>
</feature>
<feature type="domain" description="Receptor ligand binding region" evidence="10">
    <location>
        <begin position="102"/>
        <end position="464"/>
    </location>
</feature>
<gene>
    <name evidence="13" type="ORF">C1SCF055_LOCUS14912</name>
</gene>
<dbReference type="EMBL" id="CAMXCT030001189">
    <property type="protein sequence ID" value="CAL4774970.1"/>
    <property type="molecule type" value="Genomic_DNA"/>
</dbReference>
<feature type="region of interest" description="Disordered" evidence="9">
    <location>
        <begin position="2311"/>
        <end position="2336"/>
    </location>
</feature>
<organism evidence="13">
    <name type="scientific">Cladocopium goreaui</name>
    <dbReference type="NCBI Taxonomy" id="2562237"/>
    <lineage>
        <taxon>Eukaryota</taxon>
        <taxon>Sar</taxon>
        <taxon>Alveolata</taxon>
        <taxon>Dinophyceae</taxon>
        <taxon>Suessiales</taxon>
        <taxon>Symbiodiniaceae</taxon>
        <taxon>Cladocopium</taxon>
    </lineage>
</organism>
<accession>A0A9P1CAM9</accession>
<dbReference type="Gene3D" id="3.40.50.2300">
    <property type="match status" value="2"/>
</dbReference>
<evidence type="ECO:0000256" key="7">
    <source>
        <dbReference type="ARBA" id="ARBA00023180"/>
    </source>
</evidence>
<evidence type="ECO:0000256" key="8">
    <source>
        <dbReference type="ARBA" id="ARBA00023224"/>
    </source>
</evidence>
<feature type="region of interest" description="Disordered" evidence="9">
    <location>
        <begin position="1931"/>
        <end position="1950"/>
    </location>
</feature>
<dbReference type="PANTHER" id="PTHR10519">
    <property type="entry name" value="GABA-B RECEPTOR"/>
    <property type="match status" value="1"/>
</dbReference>
<feature type="domain" description="NarX-like N-terminal" evidence="12">
    <location>
        <begin position="710"/>
        <end position="797"/>
    </location>
</feature>
<keyword evidence="7" id="KW-0325">Glycoprotein</keyword>
<dbReference type="InterPro" id="IPR001828">
    <property type="entry name" value="ANF_lig-bd_rcpt"/>
</dbReference>
<feature type="region of interest" description="Disordered" evidence="9">
    <location>
        <begin position="2056"/>
        <end position="2186"/>
    </location>
</feature>
<feature type="compositionally biased region" description="Basic and acidic residues" evidence="9">
    <location>
        <begin position="2093"/>
        <end position="2108"/>
    </location>
</feature>
<dbReference type="SUPFAM" id="SSF57184">
    <property type="entry name" value="Growth factor receptor domain"/>
    <property type="match status" value="1"/>
</dbReference>
<feature type="compositionally biased region" description="Low complexity" evidence="9">
    <location>
        <begin position="1934"/>
        <end position="1950"/>
    </location>
</feature>
<feature type="region of interest" description="Disordered" evidence="9">
    <location>
        <begin position="1540"/>
        <end position="1568"/>
    </location>
</feature>
<keyword evidence="3" id="KW-1133">Transmembrane helix</keyword>
<feature type="region of interest" description="Disordered" evidence="9">
    <location>
        <begin position="1799"/>
        <end position="1903"/>
    </location>
</feature>
<dbReference type="InterPro" id="IPR028082">
    <property type="entry name" value="Peripla_BP_I"/>
</dbReference>
<evidence type="ECO:0000256" key="1">
    <source>
        <dbReference type="ARBA" id="ARBA00004141"/>
    </source>
</evidence>
<dbReference type="EMBL" id="CAMXCT010001189">
    <property type="protein sequence ID" value="CAI3987658.1"/>
    <property type="molecule type" value="Genomic_DNA"/>
</dbReference>
<dbReference type="InterPro" id="IPR002455">
    <property type="entry name" value="GPCR3_GABA-B"/>
</dbReference>
<feature type="compositionally biased region" description="Basic and acidic residues" evidence="9">
    <location>
        <begin position="1730"/>
        <end position="1739"/>
    </location>
</feature>
<evidence type="ECO:0000256" key="3">
    <source>
        <dbReference type="ARBA" id="ARBA00022989"/>
    </source>
</evidence>
<dbReference type="Gene3D" id="2.10.50.10">
    <property type="entry name" value="Tumor Necrosis Factor Receptor, subunit A, domain 2"/>
    <property type="match status" value="2"/>
</dbReference>
<evidence type="ECO:0000256" key="6">
    <source>
        <dbReference type="ARBA" id="ARBA00023170"/>
    </source>
</evidence>
<feature type="compositionally biased region" description="Polar residues" evidence="9">
    <location>
        <begin position="2159"/>
        <end position="2176"/>
    </location>
</feature>
<dbReference type="Pfam" id="PF07699">
    <property type="entry name" value="Ephrin_rec_like"/>
    <property type="match status" value="2"/>
</dbReference>
<sequence>MLMKASNFMLIRGNLSSIMAAFEPPRRTWHGVSSLPRLQHREQPRHCVQQSVAWPQGGGYYSNNCVVSPTASSHRGTDLVDINVAAINPYSGGLGDLMTMVEPSIAQATQDIENSNLLPGYRLKVHLVDSKCSAAWRRARVSDATFATQATCSTGPQKHILLSDSCSAACAAVNDAARFFQILQVGPGCVSARLRDSERYPFFTRMAPSTFYNVVAIYELMKFLSFKRVGVVYGYRDINHAAKDLFLDLLDQAQGGSATEHDLTAGRYPWTVLTTLSVKTLDDAKIVAEETHHHDARINFMALYELEGAMVLCQAYKDGMQPPDYNWFVASGWWNEQFLQLTANSAVCPCTVAELQRASYGLIAADRGPMLRTEEVHSLSGRPLRDLYDEYTQLCEAFGNGVGSCNHQWAGYFYDGLWLIAQILDTYLVQQNNSLSNLGTLESRQALYNLSLAVDFYGQTGRVSQWRSATGTELDREGIVLLRQATGTPEKAFGELAYRTAEGFQFQTDILWTSDGSKKVLCQGKLCQLQSGWIPLDGVDQCHPGEVWSKELGCSKCDPGTFSSDGHGDCEPCPVGSYGKDAGMAQCVPCAPGTANPLTGMTACIPCLVGHFMNISGALLCEQCPMGEYAAENGQPHCTLCPAGRTTNFEGATEEELCRCDGNLFEGRCVQCESGTRFELGSCVSCQGLEICEGGRVVGYRSSDAEWFTTIELAGAQCALSQEMARRFFLVASDLQPELNRLKLRSSMSSFAAALQQLLLGDAAMQILAPPNEEVQRALELLQNDWNGFQAYLTDHIDSVNQDDSIAIATVAEQNLQVLSRSEQLMQLLSEASHRAGASTKGLLVDIATRQKTLILRFSKEVLLISLGYAVSSTRSVLGEVADLFEASQEAIIFGVDSVGLPKLDKMCTMRQMRDVTFYSMQVMPMVREVANAESNSQSRATASSTAAPLAALTEEFFDAMHLAEQLLENSTASCAESTTTKGEWKALLIASAGVRCRCEMGFLFFMQVINGVEVDASKVKLTVQISSEHDELRKLVQGSRLDGIPTPPTQDILDQMLEALAAWNHLEPLLHFASEPHSSLPSGHLARTVRLREDFEHRMDSVLHLIEKAQEAANSSTGEMDGMPLITLDLLHLQRMRLSRLSAEAHLVLYGLKPDLHREMLNATAEEILQTNERLILGDSNALQPIRSLCVTQDMADVMVLFRQVEEAAREVTNGDREEAARLMHLVPEGTERMLRLTQKVDDFYRGLVDDTNCSRSLTTEQWLQLMVEVVRLACLGEDLASSTTNVTAARAALKTSLVRLQMGSAWPPVPAPPTPQLYQQVMEVLTPLAQNSQATQLSGAALAQLERYTLEGLKVDQAWPGKRLKVFLWQKVLLMQVYRQQITGDDPTKSIQAFEAAHQQLKYGGGGLAPLAQSESLEAWESLDALWLNYQALPMATVSASRVKGRRDELLVALDDAVPLFALPDVSDDRVRVPWGYYVIYPILGLMVLCCCAGACCLGRQHAKAKHATSKDARVEEGAERWYLLAIADNAKRSVFEGGSDGLLPEQSRAGRQANPSATRRNGETLREVKSIGYTHGRISLWFKTLAPQLSRSNSFKPGQSCWGSPRHQWPQRYVSTKPPISTHPQVAYRNNGSVLPERYHRPASSSPRPCYSWRSRALEPLAPASLCVPPAKSMSVEQLAPPTTGRVGAPVTTLAPGRPTLVRGRQNSLPRRASFKSVTRARTPPLHTRERNRQKVEAASQEQQRAAEEARYDKFLQPESFSVPKTFTGVTNVTNVVSNVNNVSNVSNVSMTSTGRTIEVQQSQPPPSLTNSASTISPVSRHHRPSDGIALSQDENSQISPKVPQAFSDTSPDDKENQPPRDENAGDRGMVWEDPGSSSAEKDGNANFEDNSDAWKDTTGNVSRQTMSSMSSLVQEKISLWETFSTRVPKTSASSTSTTGGSTRGRSSVSNSSWYRCFSDMARNMRQESAQMTRLMDRLREVGYDELGSPFSTRSTEASSPGEDLTDSPDTQKIKAQLVDMHRHLKLTKKMYRAMDGLLRMRSLDQAFANVEGKSASLSLSTSPSSPRSDRCTAVNMAGPKTPSLSQSGKDFKDKDTHDDIDASRKSRGRRSSREQDPVVESPGKRFPVPNWMRPELAQPEADAEGSLAVPEEDVATNTSQTASPCSTASSPENAPLPGQEGMPRHETILYHLEQQELHRQVTLIVPEGMDETRRVNFVYEEQEMTVAIPQGYNVGQQVTVQVPTKKRPPLERNASQALHRGRQHLPDRHLVMENLRHCCRVTTSISLDHPEYKSRYQLYGMLQGKSMTPMLPEMPEADEEESPGAPFSPARH</sequence>
<evidence type="ECO:0000259" key="12">
    <source>
        <dbReference type="Pfam" id="PF13675"/>
    </source>
</evidence>
<keyword evidence="15" id="KW-1185">Reference proteome</keyword>
<feature type="compositionally biased region" description="Low complexity" evidence="9">
    <location>
        <begin position="2058"/>
        <end position="2070"/>
    </location>
</feature>
<evidence type="ECO:0000259" key="10">
    <source>
        <dbReference type="Pfam" id="PF01094"/>
    </source>
</evidence>
<reference evidence="13" key="1">
    <citation type="submission" date="2022-10" db="EMBL/GenBank/DDBJ databases">
        <authorList>
            <person name="Chen Y."/>
            <person name="Dougan E. K."/>
            <person name="Chan C."/>
            <person name="Rhodes N."/>
            <person name="Thang M."/>
        </authorList>
    </citation>
    <scope>NUCLEOTIDE SEQUENCE</scope>
</reference>
<evidence type="ECO:0000256" key="4">
    <source>
        <dbReference type="ARBA" id="ARBA00023040"/>
    </source>
</evidence>
<dbReference type="EMBL" id="CAMXCT020001189">
    <property type="protein sequence ID" value="CAL1141033.1"/>
    <property type="molecule type" value="Genomic_DNA"/>
</dbReference>
<evidence type="ECO:0000313" key="13">
    <source>
        <dbReference type="EMBL" id="CAI3987658.1"/>
    </source>
</evidence>
<keyword evidence="6 14" id="KW-0675">Receptor</keyword>
<evidence type="ECO:0000256" key="9">
    <source>
        <dbReference type="SAM" id="MobiDB-lite"/>
    </source>
</evidence>
<dbReference type="OrthoDB" id="439917at2759"/>
<dbReference type="GO" id="GO:0004965">
    <property type="term" value="F:G protein-coupled GABA receptor activity"/>
    <property type="evidence" value="ECO:0007669"/>
    <property type="project" value="InterPro"/>
</dbReference>